<accession>A0A317CFV3</accession>
<sequence length="82" mass="9413">MKSPTNFRLEETTLSLLAQLANQLHTTRTDIVEQAIANYAKLKMAKHNRLMALAGSYDEETADNMLDDIKQSRRNKDRDFAE</sequence>
<organism evidence="2 3">
    <name type="scientific">Leucothrix pacifica</name>
    <dbReference type="NCBI Taxonomy" id="1247513"/>
    <lineage>
        <taxon>Bacteria</taxon>
        <taxon>Pseudomonadati</taxon>
        <taxon>Pseudomonadota</taxon>
        <taxon>Gammaproteobacteria</taxon>
        <taxon>Thiotrichales</taxon>
        <taxon>Thiotrichaceae</taxon>
        <taxon>Leucothrix</taxon>
    </lineage>
</organism>
<dbReference type="AlphaFoldDB" id="A0A317CFV3"/>
<dbReference type="RefSeq" id="WP_109837776.1">
    <property type="nucleotide sequence ID" value="NZ_QGKM01000029.1"/>
</dbReference>
<evidence type="ECO:0000313" key="2">
    <source>
        <dbReference type="EMBL" id="PWQ97011.1"/>
    </source>
</evidence>
<comment type="caution">
    <text evidence="2">The sequence shown here is derived from an EMBL/GenBank/DDBJ whole genome shotgun (WGS) entry which is preliminary data.</text>
</comment>
<dbReference type="Proteomes" id="UP000245539">
    <property type="component" value="Unassembled WGS sequence"/>
</dbReference>
<protein>
    <submittedName>
        <fullName evidence="2">Uncharacterized protein</fullName>
    </submittedName>
</protein>
<keyword evidence="3" id="KW-1185">Reference proteome</keyword>
<gene>
    <name evidence="2" type="ORF">DKW60_11355</name>
</gene>
<dbReference type="GO" id="GO:0006355">
    <property type="term" value="P:regulation of DNA-templated transcription"/>
    <property type="evidence" value="ECO:0007669"/>
    <property type="project" value="InterPro"/>
</dbReference>
<feature type="compositionally biased region" description="Basic and acidic residues" evidence="1">
    <location>
        <begin position="67"/>
        <end position="82"/>
    </location>
</feature>
<evidence type="ECO:0000313" key="3">
    <source>
        <dbReference type="Proteomes" id="UP000245539"/>
    </source>
</evidence>
<name>A0A317CFV3_9GAMM</name>
<reference evidence="2 3" key="1">
    <citation type="submission" date="2018-05" db="EMBL/GenBank/DDBJ databases">
        <title>Leucothrix arctica sp. nov., isolated from Arctic seawater.</title>
        <authorList>
            <person name="Choi A."/>
            <person name="Baek K."/>
        </authorList>
    </citation>
    <scope>NUCLEOTIDE SEQUENCE [LARGE SCALE GENOMIC DNA]</scope>
    <source>
        <strain evidence="2 3">JCM 18388</strain>
    </source>
</reference>
<proteinExistence type="predicted"/>
<evidence type="ECO:0000256" key="1">
    <source>
        <dbReference type="SAM" id="MobiDB-lite"/>
    </source>
</evidence>
<dbReference type="OrthoDB" id="5334715at2"/>
<feature type="region of interest" description="Disordered" evidence="1">
    <location>
        <begin position="63"/>
        <end position="82"/>
    </location>
</feature>
<dbReference type="EMBL" id="QGKM01000029">
    <property type="protein sequence ID" value="PWQ97011.1"/>
    <property type="molecule type" value="Genomic_DNA"/>
</dbReference>